<proteinExistence type="predicted"/>
<reference evidence="1" key="2">
    <citation type="journal article" date="2015" name="Fish Shellfish Immunol.">
        <title>Early steps in the European eel (Anguilla anguilla)-Vibrio vulnificus interaction in the gills: Role of the RtxA13 toxin.</title>
        <authorList>
            <person name="Callol A."/>
            <person name="Pajuelo D."/>
            <person name="Ebbesson L."/>
            <person name="Teles M."/>
            <person name="MacKenzie S."/>
            <person name="Amaro C."/>
        </authorList>
    </citation>
    <scope>NUCLEOTIDE SEQUENCE</scope>
</reference>
<dbReference type="AlphaFoldDB" id="A0A0E9VJS3"/>
<evidence type="ECO:0000313" key="1">
    <source>
        <dbReference type="EMBL" id="JAH77695.1"/>
    </source>
</evidence>
<accession>A0A0E9VJS3</accession>
<reference evidence="1" key="1">
    <citation type="submission" date="2014-11" db="EMBL/GenBank/DDBJ databases">
        <authorList>
            <person name="Amaro Gonzalez C."/>
        </authorList>
    </citation>
    <scope>NUCLEOTIDE SEQUENCE</scope>
</reference>
<sequence length="30" mass="3357">MPRETANVQFLDVVSLLISRNARKCFGCST</sequence>
<organism evidence="1">
    <name type="scientific">Anguilla anguilla</name>
    <name type="common">European freshwater eel</name>
    <name type="synonym">Muraena anguilla</name>
    <dbReference type="NCBI Taxonomy" id="7936"/>
    <lineage>
        <taxon>Eukaryota</taxon>
        <taxon>Metazoa</taxon>
        <taxon>Chordata</taxon>
        <taxon>Craniata</taxon>
        <taxon>Vertebrata</taxon>
        <taxon>Euteleostomi</taxon>
        <taxon>Actinopterygii</taxon>
        <taxon>Neopterygii</taxon>
        <taxon>Teleostei</taxon>
        <taxon>Anguilliformes</taxon>
        <taxon>Anguillidae</taxon>
        <taxon>Anguilla</taxon>
    </lineage>
</organism>
<dbReference type="EMBL" id="GBXM01030882">
    <property type="protein sequence ID" value="JAH77695.1"/>
    <property type="molecule type" value="Transcribed_RNA"/>
</dbReference>
<protein>
    <submittedName>
        <fullName evidence="1">Uncharacterized protein</fullName>
    </submittedName>
</protein>
<name>A0A0E9VJS3_ANGAN</name>